<protein>
    <submittedName>
        <fullName evidence="2">Uncharacterized protein</fullName>
    </submittedName>
</protein>
<sequence length="680" mass="74670">MTTSWTIRSRRNVGAAASVIRPVSLNSLPDLSDDLEMGGRSSNGSSALLLPSVGYTIGGLNQSDSSDDALIYRCQSNASVSFLGRQITRQYRSSFVLSDQQMIGVTRCETFKPDESKADVQVSLSLQGPPDESVVPGHQRSRSAPSRVCDCLDDNRGWARLMLTTDRPRDAELLSRFGSRNYYTKCEPNSSYFHRRIIPYYNEEEFMLQPSTPTVVNSSFDTNREGRNEVNERDNFGIHDSLASSTLALTPNPDPFIDRVEKDTCPLPSRHQANHSSPSPLGYLPQSDKGKKIIVSIQHREDVANQRNCMNYPSSQTPDFLPSTERSESIIYLNRSKSEASLSAAKPAPRDPWRVPPCPDSIDDRSANADSTLSLQTDLENDDAIEDAPAAVPPRVPQPRTQNTEGSLSPSSLSFVSSTNGVLVRLSGPGGQQCVSSFFKEKPKKTATLHTFLPGIDREKDEVGHLGSQFSPVIQEEPELDSTLVESEEGRVVTTQTGESVNVNPIPPLPRERKKLVCSENNILSATQTDGGRGGVDAARPNSSSDQNHPSVGLKGTRNDPNQNVSEERDAAMQAFRGDAQPPVVGPSNYHSCALGEVFNEPNKLDPAYPLLIFAPQTLDLSQLQAESDACHSQSTDRARRHQTRDRPPVDLGERKLRSGFCARRSAPKHIHHNLLVCTL</sequence>
<feature type="region of interest" description="Disordered" evidence="1">
    <location>
        <begin position="525"/>
        <end position="564"/>
    </location>
</feature>
<dbReference type="Proteomes" id="UP000267029">
    <property type="component" value="Unassembled WGS sequence"/>
</dbReference>
<dbReference type="OrthoDB" id="6267020at2759"/>
<feature type="region of interest" description="Disordered" evidence="1">
    <location>
        <begin position="338"/>
        <end position="367"/>
    </location>
</feature>
<name>A0A0R3U986_MESCO</name>
<accession>A0A0R3U986</accession>
<feature type="compositionally biased region" description="Polar residues" evidence="1">
    <location>
        <begin position="541"/>
        <end position="550"/>
    </location>
</feature>
<feature type="region of interest" description="Disordered" evidence="1">
    <location>
        <begin position="625"/>
        <end position="653"/>
    </location>
</feature>
<evidence type="ECO:0000313" key="2">
    <source>
        <dbReference type="EMBL" id="VDD77478.1"/>
    </source>
</evidence>
<dbReference type="AlphaFoldDB" id="A0A0R3U986"/>
<reference evidence="2 3" key="1">
    <citation type="submission" date="2018-10" db="EMBL/GenBank/DDBJ databases">
        <authorList>
            <consortium name="Pathogen Informatics"/>
        </authorList>
    </citation>
    <scope>NUCLEOTIDE SEQUENCE [LARGE SCALE GENOMIC DNA]</scope>
</reference>
<proteinExistence type="predicted"/>
<feature type="compositionally biased region" description="Polar residues" evidence="1">
    <location>
        <begin position="625"/>
        <end position="636"/>
    </location>
</feature>
<keyword evidence="3" id="KW-1185">Reference proteome</keyword>
<gene>
    <name evidence="2" type="ORF">MCOS_LOCUS3481</name>
</gene>
<organism evidence="2 3">
    <name type="scientific">Mesocestoides corti</name>
    <name type="common">Flatworm</name>
    <dbReference type="NCBI Taxonomy" id="53468"/>
    <lineage>
        <taxon>Eukaryota</taxon>
        <taxon>Metazoa</taxon>
        <taxon>Spiralia</taxon>
        <taxon>Lophotrochozoa</taxon>
        <taxon>Platyhelminthes</taxon>
        <taxon>Cestoda</taxon>
        <taxon>Eucestoda</taxon>
        <taxon>Cyclophyllidea</taxon>
        <taxon>Mesocestoididae</taxon>
        <taxon>Mesocestoides</taxon>
    </lineage>
</organism>
<feature type="region of interest" description="Disordered" evidence="1">
    <location>
        <begin position="389"/>
        <end position="413"/>
    </location>
</feature>
<dbReference type="EMBL" id="UXSR01000804">
    <property type="protein sequence ID" value="VDD77478.1"/>
    <property type="molecule type" value="Genomic_DNA"/>
</dbReference>
<feature type="region of interest" description="Disordered" evidence="1">
    <location>
        <begin position="244"/>
        <end position="287"/>
    </location>
</feature>
<evidence type="ECO:0000313" key="3">
    <source>
        <dbReference type="Proteomes" id="UP000267029"/>
    </source>
</evidence>
<evidence type="ECO:0000256" key="1">
    <source>
        <dbReference type="SAM" id="MobiDB-lite"/>
    </source>
</evidence>